<proteinExistence type="predicted"/>
<evidence type="ECO:0000313" key="1">
    <source>
        <dbReference type="EMBL" id="KAJ8883866.1"/>
    </source>
</evidence>
<protein>
    <submittedName>
        <fullName evidence="1">Uncharacterized protein</fullName>
    </submittedName>
</protein>
<comment type="caution">
    <text evidence="1">The sequence shown here is derived from an EMBL/GenBank/DDBJ whole genome shotgun (WGS) entry which is preliminary data.</text>
</comment>
<dbReference type="EMBL" id="JARBHB010000005">
    <property type="protein sequence ID" value="KAJ8883866.1"/>
    <property type="molecule type" value="Genomic_DNA"/>
</dbReference>
<evidence type="ECO:0000313" key="2">
    <source>
        <dbReference type="Proteomes" id="UP001159363"/>
    </source>
</evidence>
<dbReference type="Proteomes" id="UP001159363">
    <property type="component" value="Chromosome 4"/>
</dbReference>
<organism evidence="1 2">
    <name type="scientific">Dryococelus australis</name>
    <dbReference type="NCBI Taxonomy" id="614101"/>
    <lineage>
        <taxon>Eukaryota</taxon>
        <taxon>Metazoa</taxon>
        <taxon>Ecdysozoa</taxon>
        <taxon>Arthropoda</taxon>
        <taxon>Hexapoda</taxon>
        <taxon>Insecta</taxon>
        <taxon>Pterygota</taxon>
        <taxon>Neoptera</taxon>
        <taxon>Polyneoptera</taxon>
        <taxon>Phasmatodea</taxon>
        <taxon>Verophasmatodea</taxon>
        <taxon>Anareolatae</taxon>
        <taxon>Phasmatidae</taxon>
        <taxon>Eurycanthinae</taxon>
        <taxon>Dryococelus</taxon>
    </lineage>
</organism>
<sequence>MQHVQNILSGKLIPVYTECQNRGGGEEAGGFLVPILTSQAPALESLLRLVSCGYKCECRHAGLACSTMCGHCRGGSCTNIKMQDFHGSDGENDPEEATL</sequence>
<name>A0ABQ9HI96_9NEOP</name>
<reference evidence="1 2" key="1">
    <citation type="submission" date="2023-02" db="EMBL/GenBank/DDBJ databases">
        <title>LHISI_Scaffold_Assembly.</title>
        <authorList>
            <person name="Stuart O.P."/>
            <person name="Cleave R."/>
            <person name="Magrath M.J.L."/>
            <person name="Mikheyev A.S."/>
        </authorList>
    </citation>
    <scope>NUCLEOTIDE SEQUENCE [LARGE SCALE GENOMIC DNA]</scope>
    <source>
        <strain evidence="1">Daus_M_001</strain>
        <tissue evidence="1">Leg muscle</tissue>
    </source>
</reference>
<accession>A0ABQ9HI96</accession>
<gene>
    <name evidence="1" type="ORF">PR048_015721</name>
</gene>
<keyword evidence="2" id="KW-1185">Reference proteome</keyword>